<dbReference type="PROSITE" id="PS51257">
    <property type="entry name" value="PROKAR_LIPOPROTEIN"/>
    <property type="match status" value="1"/>
</dbReference>
<feature type="region of interest" description="Disordered" evidence="1">
    <location>
        <begin position="38"/>
        <end position="62"/>
    </location>
</feature>
<gene>
    <name evidence="3" type="ORF">GMD78_04890</name>
</gene>
<evidence type="ECO:0008006" key="5">
    <source>
        <dbReference type="Google" id="ProtNLM"/>
    </source>
</evidence>
<organism evidence="3 4">
    <name type="scientific">Ornithinibacillus caprae</name>
    <dbReference type="NCBI Taxonomy" id="2678566"/>
    <lineage>
        <taxon>Bacteria</taxon>
        <taxon>Bacillati</taxon>
        <taxon>Bacillota</taxon>
        <taxon>Bacilli</taxon>
        <taxon>Bacillales</taxon>
        <taxon>Bacillaceae</taxon>
        <taxon>Ornithinibacillus</taxon>
    </lineage>
</organism>
<dbReference type="AlphaFoldDB" id="A0A6N8FI63"/>
<feature type="compositionally biased region" description="Basic and acidic residues" evidence="1">
    <location>
        <begin position="43"/>
        <end position="53"/>
    </location>
</feature>
<protein>
    <recommendedName>
        <fullName evidence="5">YusW-like protein</fullName>
    </recommendedName>
</protein>
<dbReference type="EMBL" id="WOCA01000003">
    <property type="protein sequence ID" value="MUK87737.1"/>
    <property type="molecule type" value="Genomic_DNA"/>
</dbReference>
<comment type="caution">
    <text evidence="3">The sequence shown here is derived from an EMBL/GenBank/DDBJ whole genome shotgun (WGS) entry which is preliminary data.</text>
</comment>
<evidence type="ECO:0000256" key="2">
    <source>
        <dbReference type="SAM" id="SignalP"/>
    </source>
</evidence>
<evidence type="ECO:0000313" key="4">
    <source>
        <dbReference type="Proteomes" id="UP000469125"/>
    </source>
</evidence>
<keyword evidence="4" id="KW-1185">Reference proteome</keyword>
<feature type="signal peptide" evidence="2">
    <location>
        <begin position="1"/>
        <end position="33"/>
    </location>
</feature>
<feature type="chain" id="PRO_5026784768" description="YusW-like protein" evidence="2">
    <location>
        <begin position="34"/>
        <end position="174"/>
    </location>
</feature>
<evidence type="ECO:0000313" key="3">
    <source>
        <dbReference type="EMBL" id="MUK87737.1"/>
    </source>
</evidence>
<name>A0A6N8FI63_9BACI</name>
<dbReference type="InterPro" id="IPR025623">
    <property type="entry name" value="YusW"/>
</dbReference>
<accession>A0A6N8FI63</accession>
<sequence length="174" mass="19750">MLTIQLKYGGFIMKKLVMSAIFLAAIFMISACAADNENEDENTSEHTENHSQDVESQPAMSQTDLVDKMSELDYVVYDFDVIYEETEFEGEIEDDDGIIEAEFYNPFEDVQSRGSEAFEAMFPILLELELNPDMSDEEAISTSLEAFNLPEDFLKATLEVVFTDGTEVDYVVKR</sequence>
<reference evidence="3 4" key="1">
    <citation type="submission" date="2019-11" db="EMBL/GenBank/DDBJ databases">
        <authorList>
            <person name="Li X."/>
        </authorList>
    </citation>
    <scope>NUCLEOTIDE SEQUENCE [LARGE SCALE GENOMIC DNA]</scope>
    <source>
        <strain evidence="3 4">L9</strain>
    </source>
</reference>
<proteinExistence type="predicted"/>
<evidence type="ECO:0000256" key="1">
    <source>
        <dbReference type="SAM" id="MobiDB-lite"/>
    </source>
</evidence>
<dbReference type="Pfam" id="PF14039">
    <property type="entry name" value="YusW"/>
    <property type="match status" value="1"/>
</dbReference>
<dbReference type="Proteomes" id="UP000469125">
    <property type="component" value="Unassembled WGS sequence"/>
</dbReference>
<keyword evidence="2" id="KW-0732">Signal</keyword>